<dbReference type="Pfam" id="PF26079">
    <property type="entry name" value="Baseplate_J_C"/>
    <property type="match status" value="1"/>
</dbReference>
<gene>
    <name evidence="5" type="ORF">EEL30_15870</name>
</gene>
<name>A0A518V9G8_BRELA</name>
<dbReference type="PANTHER" id="PTHR37829:SF3">
    <property type="entry name" value="PROTEIN JAYE-RELATED"/>
    <property type="match status" value="1"/>
</dbReference>
<dbReference type="InterPro" id="IPR006949">
    <property type="entry name" value="Barrel_Baseplate_J-like"/>
</dbReference>
<organism evidence="5 6">
    <name type="scientific">Brevibacillus laterosporus</name>
    <name type="common">Bacillus laterosporus</name>
    <dbReference type="NCBI Taxonomy" id="1465"/>
    <lineage>
        <taxon>Bacteria</taxon>
        <taxon>Bacillati</taxon>
        <taxon>Bacillota</taxon>
        <taxon>Bacilli</taxon>
        <taxon>Bacillales</taxon>
        <taxon>Paenibacillaceae</taxon>
        <taxon>Brevibacillus</taxon>
    </lineage>
</organism>
<evidence type="ECO:0000313" key="6">
    <source>
        <dbReference type="Proteomes" id="UP000319432"/>
    </source>
</evidence>
<feature type="domain" description="Baseplate J-like C-terminal" evidence="4">
    <location>
        <begin position="266"/>
        <end position="351"/>
    </location>
</feature>
<evidence type="ECO:0000313" key="5">
    <source>
        <dbReference type="EMBL" id="QDX93645.1"/>
    </source>
</evidence>
<dbReference type="AlphaFoldDB" id="A0A518V9G8"/>
<feature type="domain" description="Baseplate protein J-like barrel" evidence="2">
    <location>
        <begin position="86"/>
        <end position="168"/>
    </location>
</feature>
<dbReference type="EMBL" id="CP033464">
    <property type="protein sequence ID" value="QDX93645.1"/>
    <property type="molecule type" value="Genomic_DNA"/>
</dbReference>
<evidence type="ECO:0000259" key="2">
    <source>
        <dbReference type="Pfam" id="PF04865"/>
    </source>
</evidence>
<proteinExistence type="inferred from homology"/>
<dbReference type="Pfam" id="PF26078">
    <property type="entry name" value="Baseplate_J_M"/>
    <property type="match status" value="1"/>
</dbReference>
<dbReference type="InterPro" id="IPR058530">
    <property type="entry name" value="Baseplate_J-like_C"/>
</dbReference>
<dbReference type="Pfam" id="PF04865">
    <property type="entry name" value="Baseplate_J"/>
    <property type="match status" value="1"/>
</dbReference>
<comment type="similarity">
    <text evidence="1">Belongs to the Mu gp47/PBSX XkdT family.</text>
</comment>
<evidence type="ECO:0000259" key="4">
    <source>
        <dbReference type="Pfam" id="PF26079"/>
    </source>
</evidence>
<sequence length="351" mass="37598">MSYENQTRDVILQRMLDNSRPDIDKRQGAVTYDLSAPAAMEIEGAYLELDAVIDKAMLDTSYDDYLTEVCAGFGIDRKPVIKATGQVTFQGHDGTFIQAGTQVSTDGTLPVFFVVIESGVITNGKLTLAAEARDGGSLGNVEIGAIKLTQGDLTGITDVTNEVAFRGGVDEEPDEELRERCYDRLRRPVTSGNIHHYRQWAKEIAGIGDAKVYPLWNGNGTVKVALIDGNKRSPVDSKVAEVAAHIEKVRPIGATVTVVGATELPINVESKLTLQAGASLSTIKPAVSRALTEYLKTIAFKESIIRYSRIANILLDAEGVIDYAGLKVNGGTSNVVIPDSSVGVPGTVTLS</sequence>
<evidence type="ECO:0000259" key="3">
    <source>
        <dbReference type="Pfam" id="PF26078"/>
    </source>
</evidence>
<dbReference type="InterPro" id="IPR052399">
    <property type="entry name" value="Phage_Baseplate_Assmbl_Protein"/>
</dbReference>
<reference evidence="5 6" key="1">
    <citation type="submission" date="2018-11" db="EMBL/GenBank/DDBJ databases">
        <title>Phylogenetic determinants of toxin gene distribution in genomes of Brevibacillus laterosporus.</title>
        <authorList>
            <person name="Glare T.R."/>
            <person name="Durrant A."/>
            <person name="Berry C."/>
            <person name="Palma L."/>
            <person name="Ormskirk M."/>
            <person name="Cox M.O."/>
        </authorList>
    </citation>
    <scope>NUCLEOTIDE SEQUENCE [LARGE SCALE GENOMIC DNA]</scope>
    <source>
        <strain evidence="5 6">1821L</strain>
    </source>
</reference>
<keyword evidence="6" id="KW-1185">Reference proteome</keyword>
<evidence type="ECO:0000256" key="1">
    <source>
        <dbReference type="ARBA" id="ARBA00038087"/>
    </source>
</evidence>
<dbReference type="InterPro" id="IPR058531">
    <property type="entry name" value="Baseplate_J_M"/>
</dbReference>
<dbReference type="Proteomes" id="UP000319432">
    <property type="component" value="Chromosome"/>
</dbReference>
<dbReference type="OrthoDB" id="2554267at2"/>
<protein>
    <submittedName>
        <fullName evidence="5">Baseplate J/gp47 family protein</fullName>
    </submittedName>
</protein>
<accession>A0A518V9G8</accession>
<feature type="domain" description="Baseplate J-like central" evidence="3">
    <location>
        <begin position="190"/>
        <end position="260"/>
    </location>
</feature>
<dbReference type="PANTHER" id="PTHR37829">
    <property type="entry name" value="PHAGE-LIKE ELEMENT PBSX PROTEIN XKDT"/>
    <property type="match status" value="1"/>
</dbReference>